<keyword evidence="3" id="KW-1185">Reference proteome</keyword>
<name>A0ABS4DH99_9CHLR</name>
<protein>
    <submittedName>
        <fullName evidence="2">Uncharacterized protein</fullName>
    </submittedName>
</protein>
<gene>
    <name evidence="2" type="ORF">EYB53_024055</name>
</gene>
<accession>A0ABS4DH99</accession>
<reference evidence="2 3" key="1">
    <citation type="submission" date="2021-03" db="EMBL/GenBank/DDBJ databases">
        <authorList>
            <person name="Grouzdev D.S."/>
        </authorList>
    </citation>
    <scope>NUCLEOTIDE SEQUENCE [LARGE SCALE GENOMIC DNA]</scope>
    <source>
        <strain evidence="2 3">M50-1</strain>
    </source>
</reference>
<organism evidence="2 3">
    <name type="scientific">Candidatus Chloroploca mongolica</name>
    <dbReference type="NCBI Taxonomy" id="2528176"/>
    <lineage>
        <taxon>Bacteria</taxon>
        <taxon>Bacillati</taxon>
        <taxon>Chloroflexota</taxon>
        <taxon>Chloroflexia</taxon>
        <taxon>Chloroflexales</taxon>
        <taxon>Chloroflexineae</taxon>
        <taxon>Oscillochloridaceae</taxon>
        <taxon>Candidatus Chloroploca</taxon>
    </lineage>
</organism>
<comment type="caution">
    <text evidence="2">The sequence shown here is derived from an EMBL/GenBank/DDBJ whole genome shotgun (WGS) entry which is preliminary data.</text>
</comment>
<feature type="coiled-coil region" evidence="1">
    <location>
        <begin position="4"/>
        <end position="60"/>
    </location>
</feature>
<sequence length="133" mass="15133">MDPHQQLRQVCAEAIRRVAQAEQQAMQRRAAASQQCQADLDAAKQQYERNRQRADTIIKDIRALVQKGEHVLGDLGLEALPPAVMPTPVPTTRPDELVTLLAKQQHETRAALTSLETTAKDLVIERTKWWKFW</sequence>
<evidence type="ECO:0000256" key="1">
    <source>
        <dbReference type="SAM" id="Coils"/>
    </source>
</evidence>
<evidence type="ECO:0000313" key="3">
    <source>
        <dbReference type="Proteomes" id="UP001193081"/>
    </source>
</evidence>
<dbReference type="EMBL" id="SIJK02000097">
    <property type="protein sequence ID" value="MBP1468806.1"/>
    <property type="molecule type" value="Genomic_DNA"/>
</dbReference>
<dbReference type="Proteomes" id="UP001193081">
    <property type="component" value="Unassembled WGS sequence"/>
</dbReference>
<proteinExistence type="predicted"/>
<evidence type="ECO:0000313" key="2">
    <source>
        <dbReference type="EMBL" id="MBP1468806.1"/>
    </source>
</evidence>
<dbReference type="RefSeq" id="WP_135481928.1">
    <property type="nucleotide sequence ID" value="NZ_SIJK02000097.1"/>
</dbReference>
<keyword evidence="1" id="KW-0175">Coiled coil</keyword>